<evidence type="ECO:0000256" key="1">
    <source>
        <dbReference type="ARBA" id="ARBA00001954"/>
    </source>
</evidence>
<keyword evidence="3" id="KW-1185">Reference proteome</keyword>
<dbReference type="Proteomes" id="UP000315971">
    <property type="component" value="Unassembled WGS sequence"/>
</dbReference>
<gene>
    <name evidence="2" type="ORF">SAMN06265350_102464</name>
</gene>
<accession>A0A521BSK1</accession>
<dbReference type="SUPFAM" id="SSF51197">
    <property type="entry name" value="Clavaminate synthase-like"/>
    <property type="match status" value="1"/>
</dbReference>
<dbReference type="InterPro" id="IPR008775">
    <property type="entry name" value="Phytyl_CoA_dOase-like"/>
</dbReference>
<evidence type="ECO:0000313" key="3">
    <source>
        <dbReference type="Proteomes" id="UP000315971"/>
    </source>
</evidence>
<dbReference type="Gene3D" id="2.60.120.620">
    <property type="entry name" value="q2cbj1_9rhob like domain"/>
    <property type="match status" value="1"/>
</dbReference>
<dbReference type="EMBL" id="FXSZ01000002">
    <property type="protein sequence ID" value="SMO49510.1"/>
    <property type="molecule type" value="Genomic_DNA"/>
</dbReference>
<dbReference type="GO" id="GO:0005506">
    <property type="term" value="F:iron ion binding"/>
    <property type="evidence" value="ECO:0007669"/>
    <property type="project" value="UniProtKB-ARBA"/>
</dbReference>
<dbReference type="PANTHER" id="PTHR20883:SF48">
    <property type="entry name" value="ECTOINE DIOXYGENASE"/>
    <property type="match status" value="1"/>
</dbReference>
<name>A0A521BSK1_9SPHI</name>
<dbReference type="Pfam" id="PF05721">
    <property type="entry name" value="PhyH"/>
    <property type="match status" value="1"/>
</dbReference>
<dbReference type="AlphaFoldDB" id="A0A521BSK1"/>
<reference evidence="2 3" key="1">
    <citation type="submission" date="2017-05" db="EMBL/GenBank/DDBJ databases">
        <authorList>
            <person name="Varghese N."/>
            <person name="Submissions S."/>
        </authorList>
    </citation>
    <scope>NUCLEOTIDE SEQUENCE [LARGE SCALE GENOMIC DNA]</scope>
    <source>
        <strain evidence="2 3">DSM 21342</strain>
    </source>
</reference>
<protein>
    <submittedName>
        <fullName evidence="2">Ectoine hydroxylase-related dioxygenase, phytanoyl-CoA dioxygenase (PhyH) family</fullName>
    </submittedName>
</protein>
<proteinExistence type="predicted"/>
<dbReference type="PANTHER" id="PTHR20883">
    <property type="entry name" value="PHYTANOYL-COA DIOXYGENASE DOMAIN CONTAINING 1"/>
    <property type="match status" value="1"/>
</dbReference>
<organism evidence="2 3">
    <name type="scientific">Solitalea koreensis</name>
    <dbReference type="NCBI Taxonomy" id="543615"/>
    <lineage>
        <taxon>Bacteria</taxon>
        <taxon>Pseudomonadati</taxon>
        <taxon>Bacteroidota</taxon>
        <taxon>Sphingobacteriia</taxon>
        <taxon>Sphingobacteriales</taxon>
        <taxon>Sphingobacteriaceae</taxon>
        <taxon>Solitalea</taxon>
    </lineage>
</organism>
<comment type="cofactor">
    <cofactor evidence="1">
        <name>Fe(2+)</name>
        <dbReference type="ChEBI" id="CHEBI:29033"/>
    </cofactor>
</comment>
<dbReference type="GO" id="GO:0016706">
    <property type="term" value="F:2-oxoglutarate-dependent dioxygenase activity"/>
    <property type="evidence" value="ECO:0007669"/>
    <property type="project" value="UniProtKB-ARBA"/>
</dbReference>
<sequence>MSCRNWAVSCGTGYQCIQKKSLSVKNYTPYMNIMKKFNSKSSIDLAIHSSPMSSLFEQPKNAKEWEQYMLAEEQIASFSNNGFVSGIKIMTDEQVDILNEELLRLHSLNTEEKGLFYHYESNESEDPEKVLFHAIGAWRVTPGFHDLIWSPAYRMAAYQLLGQSFRLFHDQLFCKPAKHGGVVAWHQDFSYWTFTKPMHHLTCWIGLDDASKENGCLYFIPGSHKWGLLPITGLAGNMDAVKGVLNNEQLVIFEKKVANELSRGYASFHHPLTMHGSYENFSDRPRRAVVINAMNHQTLGNTAGYYRMDALQSFPDMLQDELLDSQYFPLLFDGDKELKDLEKNIPKVDVNELYDNLIAI</sequence>
<keyword evidence="2" id="KW-0560">Oxidoreductase</keyword>
<keyword evidence="2" id="KW-0223">Dioxygenase</keyword>
<evidence type="ECO:0000313" key="2">
    <source>
        <dbReference type="EMBL" id="SMO49510.1"/>
    </source>
</evidence>